<dbReference type="GO" id="GO:0097120">
    <property type="term" value="P:receptor localization to synapse"/>
    <property type="evidence" value="ECO:0007669"/>
    <property type="project" value="TreeGrafter"/>
</dbReference>
<dbReference type="AlphaFoldDB" id="A0A671R7H5"/>
<dbReference type="CDD" id="cd06795">
    <property type="entry name" value="PDZ3_Dlg1-2-4-like"/>
    <property type="match status" value="1"/>
</dbReference>
<dbReference type="GO" id="GO:0099072">
    <property type="term" value="P:regulation of postsynaptic membrane neurotransmitter receptor levels"/>
    <property type="evidence" value="ECO:0007669"/>
    <property type="project" value="TreeGrafter"/>
</dbReference>
<dbReference type="PROSITE" id="PS50052">
    <property type="entry name" value="GUANYLATE_KINASE_2"/>
    <property type="match status" value="1"/>
</dbReference>
<reference evidence="10" key="1">
    <citation type="submission" date="2025-08" db="UniProtKB">
        <authorList>
            <consortium name="Ensembl"/>
        </authorList>
    </citation>
    <scope>IDENTIFICATION</scope>
</reference>
<protein>
    <submittedName>
        <fullName evidence="10">Discs large homolog 1-like protein</fullName>
    </submittedName>
</protein>
<dbReference type="InterPro" id="IPR016313">
    <property type="entry name" value="DLG1-like"/>
</dbReference>
<dbReference type="InterPro" id="IPR036028">
    <property type="entry name" value="SH3-like_dom_sf"/>
</dbReference>
<dbReference type="SMART" id="SM00326">
    <property type="entry name" value="SH3"/>
    <property type="match status" value="1"/>
</dbReference>
<dbReference type="PANTHER" id="PTHR23119">
    <property type="entry name" value="DISCS LARGE"/>
    <property type="match status" value="1"/>
</dbReference>
<evidence type="ECO:0000313" key="10">
    <source>
        <dbReference type="Ensembl" id="ENSSANP00000079177.1"/>
    </source>
</evidence>
<feature type="domain" description="SH3" evidence="7">
    <location>
        <begin position="411"/>
        <end position="481"/>
    </location>
</feature>
<dbReference type="Ensembl" id="ENSSANT00000084159.1">
    <property type="protein sequence ID" value="ENSSANP00000079177.1"/>
    <property type="gene ID" value="ENSSANG00000035184.1"/>
</dbReference>
<sequence length="708" mass="78545">MKQTDAVPPSTLIIPVIPISTVPAEPAVISSSTSQANPPPVVVNTESLDSAPYVNSTEADFEYEEITLERGNSGLGFSIAGGTDNPHIGEDPSIFITKVIPGGAAAKDGRLRVNDVILRVNEVDVRDVTHSKAVEALKEAGSLVRLYVKRRKSAAEKVMEIKLIKGPKGLGFSIAGGVGNQHIPGDNGIYVTKIIEGGAAHKDGRLQIGDKLLAVNSSCLEEVTHEHAVTALKNTPDVVYLKVAKPNSVFMNDSFAPPDITNSYSQHMENHISPSSYLSQPLTYVFIFCLCREPRKVVLHRGSTGLGFNIVGGEDGEGIFISFILAGGPADLCGELKKGDRLVSVNGIDLRSATHEQAAAALKNAGQAVTIVAQYRPEEYSRFEAKIHDLREQMMNSSISSGSGSLRTSQKRSLYVRALFDYDKTKDSGLPSQGLNFKFGDILHVVNASDDEWWQARQVTPQGEVEEMGVIPSKRRVEKKERARLKTVKFNSKSFHINDSFWENVTDFMNGLSTVNYSRPVIILGPMKDRVNDDLISEFPDKFGSCVPHTTRPKRDYEVDGRDYHFVVSREQMERDIQEHKFIEAGQYNSHLYGTSVQSVREVAEKGKHCILDVSGNAIKRLQVAVLYPIAIFIKPKSMENIMEMNKRLTEEQGRKTYDRAMKLEQEFMEHFTDVVQGDTLEEIYDQVKQIIEEQSGPYIWVQSKEKL</sequence>
<evidence type="ECO:0000313" key="11">
    <source>
        <dbReference type="Proteomes" id="UP000472260"/>
    </source>
</evidence>
<dbReference type="InterPro" id="IPR027417">
    <property type="entry name" value="P-loop_NTPase"/>
</dbReference>
<dbReference type="PROSITE" id="PS00856">
    <property type="entry name" value="GUANYLATE_KINASE_1"/>
    <property type="match status" value="1"/>
</dbReference>
<dbReference type="GO" id="GO:0031594">
    <property type="term" value="C:neuromuscular junction"/>
    <property type="evidence" value="ECO:0007669"/>
    <property type="project" value="InterPro"/>
</dbReference>
<dbReference type="GO" id="GO:0019901">
    <property type="term" value="F:protein kinase binding"/>
    <property type="evidence" value="ECO:0007669"/>
    <property type="project" value="TreeGrafter"/>
</dbReference>
<dbReference type="Gene3D" id="2.30.30.40">
    <property type="entry name" value="SH3 Domains"/>
    <property type="match status" value="1"/>
</dbReference>
<evidence type="ECO:0000256" key="6">
    <source>
        <dbReference type="PROSITE-ProRule" id="PRU00192"/>
    </source>
</evidence>
<feature type="domain" description="Guanylate kinase-like" evidence="8">
    <location>
        <begin position="518"/>
        <end position="693"/>
    </location>
</feature>
<keyword evidence="4" id="KW-0677">Repeat</keyword>
<reference evidence="10" key="2">
    <citation type="submission" date="2025-09" db="UniProtKB">
        <authorList>
            <consortium name="Ensembl"/>
        </authorList>
    </citation>
    <scope>IDENTIFICATION</scope>
</reference>
<dbReference type="CDD" id="cd00071">
    <property type="entry name" value="GMPK"/>
    <property type="match status" value="1"/>
</dbReference>
<feature type="domain" description="PDZ" evidence="9">
    <location>
        <begin position="296"/>
        <end position="377"/>
    </location>
</feature>
<dbReference type="GO" id="GO:0016323">
    <property type="term" value="C:basolateral plasma membrane"/>
    <property type="evidence" value="ECO:0007669"/>
    <property type="project" value="TreeGrafter"/>
</dbReference>
<dbReference type="FunFam" id="3.40.50.300:FF:001402">
    <property type="entry name" value="Discs, large homolog 3 (Drosophila)"/>
    <property type="match status" value="1"/>
</dbReference>
<dbReference type="SMART" id="SM00072">
    <property type="entry name" value="GuKc"/>
    <property type="match status" value="1"/>
</dbReference>
<dbReference type="PROSITE" id="PS50106">
    <property type="entry name" value="PDZ"/>
    <property type="match status" value="3"/>
</dbReference>
<dbReference type="GO" id="GO:0098609">
    <property type="term" value="P:cell-cell adhesion"/>
    <property type="evidence" value="ECO:0007669"/>
    <property type="project" value="TreeGrafter"/>
</dbReference>
<dbReference type="InterPro" id="IPR008144">
    <property type="entry name" value="Guanylate_kin-like_dom"/>
</dbReference>
<dbReference type="InterPro" id="IPR020590">
    <property type="entry name" value="Guanylate_kinase_CS"/>
</dbReference>
<keyword evidence="3 6" id="KW-0728">SH3 domain</keyword>
<dbReference type="Pfam" id="PF00018">
    <property type="entry name" value="SH3_1"/>
    <property type="match status" value="1"/>
</dbReference>
<dbReference type="InterPro" id="IPR008145">
    <property type="entry name" value="GK/Ca_channel_bsu"/>
</dbReference>
<dbReference type="SUPFAM" id="SSF52540">
    <property type="entry name" value="P-loop containing nucleoside triphosphate hydrolases"/>
    <property type="match status" value="1"/>
</dbReference>
<feature type="domain" description="PDZ" evidence="9">
    <location>
        <begin position="160"/>
        <end position="247"/>
    </location>
</feature>
<name>A0A671R7H5_9TELE</name>
<comment type="similarity">
    <text evidence="2">Belongs to the MAGUK family.</text>
</comment>
<dbReference type="CDD" id="cd12031">
    <property type="entry name" value="SH3_DLG1"/>
    <property type="match status" value="1"/>
</dbReference>
<dbReference type="InterPro" id="IPR036034">
    <property type="entry name" value="PDZ_sf"/>
</dbReference>
<keyword evidence="5" id="KW-0472">Membrane</keyword>
<dbReference type="Gene3D" id="3.30.63.10">
    <property type="entry name" value="Guanylate Kinase phosphate binding domain"/>
    <property type="match status" value="1"/>
</dbReference>
<dbReference type="GO" id="GO:0007268">
    <property type="term" value="P:chemical synaptic transmission"/>
    <property type="evidence" value="ECO:0007669"/>
    <property type="project" value="InterPro"/>
</dbReference>
<dbReference type="SUPFAM" id="SSF50156">
    <property type="entry name" value="PDZ domain-like"/>
    <property type="match status" value="3"/>
</dbReference>
<dbReference type="Gene3D" id="2.30.42.10">
    <property type="match status" value="3"/>
</dbReference>
<dbReference type="Pfam" id="PF10608">
    <property type="entry name" value="MAGUK_N_PEST"/>
    <property type="match status" value="1"/>
</dbReference>
<dbReference type="PANTHER" id="PTHR23119:SF5">
    <property type="entry name" value="DISKS LARGE HOMOLOG 1"/>
    <property type="match status" value="1"/>
</dbReference>
<proteinExistence type="inferred from homology"/>
<dbReference type="Pfam" id="PF10600">
    <property type="entry name" value="PDZ_assoc"/>
    <property type="match status" value="1"/>
</dbReference>
<dbReference type="GO" id="GO:0035255">
    <property type="term" value="F:ionotropic glutamate receptor binding"/>
    <property type="evidence" value="ECO:0007669"/>
    <property type="project" value="TreeGrafter"/>
</dbReference>
<dbReference type="GO" id="GO:0043113">
    <property type="term" value="P:receptor clustering"/>
    <property type="evidence" value="ECO:0007669"/>
    <property type="project" value="TreeGrafter"/>
</dbReference>
<evidence type="ECO:0000259" key="7">
    <source>
        <dbReference type="PROSITE" id="PS50002"/>
    </source>
</evidence>
<comment type="subcellular location">
    <subcellularLocation>
        <location evidence="1">Membrane</location>
        <topology evidence="1">Peripheral membrane protein</topology>
    </subcellularLocation>
</comment>
<dbReference type="FunFam" id="2.30.42.10:FF:000049">
    <property type="entry name" value="disks large homolog 1 isoform X1"/>
    <property type="match status" value="1"/>
</dbReference>
<feature type="domain" description="PDZ" evidence="9">
    <location>
        <begin position="65"/>
        <end position="152"/>
    </location>
</feature>
<dbReference type="CDD" id="cd06724">
    <property type="entry name" value="PDZ2_Dlg1-2-4-like"/>
    <property type="match status" value="1"/>
</dbReference>
<keyword evidence="11" id="KW-1185">Reference proteome</keyword>
<accession>A0A671R7H5</accession>
<dbReference type="GO" id="GO:0098839">
    <property type="term" value="C:postsynaptic density membrane"/>
    <property type="evidence" value="ECO:0007669"/>
    <property type="project" value="TreeGrafter"/>
</dbReference>
<dbReference type="InterPro" id="IPR019590">
    <property type="entry name" value="DLG1_PEST_dom"/>
</dbReference>
<dbReference type="PROSITE" id="PS50002">
    <property type="entry name" value="SH3"/>
    <property type="match status" value="1"/>
</dbReference>
<evidence type="ECO:0000256" key="4">
    <source>
        <dbReference type="ARBA" id="ARBA00022737"/>
    </source>
</evidence>
<dbReference type="InterPro" id="IPR019583">
    <property type="entry name" value="DLG1-4_PDZ_assoc"/>
</dbReference>
<evidence type="ECO:0000259" key="8">
    <source>
        <dbReference type="PROSITE" id="PS50052"/>
    </source>
</evidence>
<dbReference type="Pfam" id="PF00625">
    <property type="entry name" value="Guanylate_kin"/>
    <property type="match status" value="1"/>
</dbReference>
<dbReference type="FunFam" id="3.30.63.10:FF:000001">
    <property type="entry name" value="Disks large homolog 1 isoform 2"/>
    <property type="match status" value="1"/>
</dbReference>
<dbReference type="InterPro" id="IPR050614">
    <property type="entry name" value="Synaptic_Scaffolding_LAP-MAGUK"/>
</dbReference>
<dbReference type="Pfam" id="PF00595">
    <property type="entry name" value="PDZ"/>
    <property type="match status" value="3"/>
</dbReference>
<dbReference type="FunFam" id="2.30.30.40:FF:000027">
    <property type="entry name" value="Disks large homolog 3 isoform 1"/>
    <property type="match status" value="1"/>
</dbReference>
<gene>
    <name evidence="10" type="primary">LOC107660320</name>
</gene>
<dbReference type="FunFam" id="2.30.42.10:FF:000001">
    <property type="entry name" value="Disks large homolog 1 isoform 2"/>
    <property type="match status" value="1"/>
</dbReference>
<dbReference type="CDD" id="cd06723">
    <property type="entry name" value="PDZ1_Dlg1-2-4-like"/>
    <property type="match status" value="1"/>
</dbReference>
<dbReference type="GO" id="GO:0043005">
    <property type="term" value="C:neuron projection"/>
    <property type="evidence" value="ECO:0007669"/>
    <property type="project" value="InterPro"/>
</dbReference>
<dbReference type="Gene3D" id="3.40.50.300">
    <property type="entry name" value="P-loop containing nucleotide triphosphate hydrolases"/>
    <property type="match status" value="1"/>
</dbReference>
<dbReference type="SUPFAM" id="SSF50044">
    <property type="entry name" value="SH3-domain"/>
    <property type="match status" value="1"/>
</dbReference>
<dbReference type="InterPro" id="IPR001452">
    <property type="entry name" value="SH3_domain"/>
</dbReference>
<organism evidence="10 11">
    <name type="scientific">Sinocyclocheilus anshuiensis</name>
    <dbReference type="NCBI Taxonomy" id="1608454"/>
    <lineage>
        <taxon>Eukaryota</taxon>
        <taxon>Metazoa</taxon>
        <taxon>Chordata</taxon>
        <taxon>Craniata</taxon>
        <taxon>Vertebrata</taxon>
        <taxon>Euteleostomi</taxon>
        <taxon>Actinopterygii</taxon>
        <taxon>Neopterygii</taxon>
        <taxon>Teleostei</taxon>
        <taxon>Ostariophysi</taxon>
        <taxon>Cypriniformes</taxon>
        <taxon>Cyprinidae</taxon>
        <taxon>Cyprininae</taxon>
        <taxon>Sinocyclocheilus</taxon>
    </lineage>
</organism>
<dbReference type="FunFam" id="2.30.42.10:FF:000002">
    <property type="entry name" value="Disks large homolog 4 isoform 2"/>
    <property type="match status" value="1"/>
</dbReference>
<dbReference type="PIRSF" id="PIRSF001741">
    <property type="entry name" value="MAGUK_DLGH"/>
    <property type="match status" value="1"/>
</dbReference>
<dbReference type="Proteomes" id="UP000472260">
    <property type="component" value="Unassembled WGS sequence"/>
</dbReference>
<dbReference type="GO" id="GO:0045197">
    <property type="term" value="P:establishment or maintenance of epithelial cell apical/basal polarity"/>
    <property type="evidence" value="ECO:0007669"/>
    <property type="project" value="TreeGrafter"/>
</dbReference>
<evidence type="ECO:0000256" key="2">
    <source>
        <dbReference type="ARBA" id="ARBA00007014"/>
    </source>
</evidence>
<evidence type="ECO:0000256" key="1">
    <source>
        <dbReference type="ARBA" id="ARBA00004170"/>
    </source>
</evidence>
<evidence type="ECO:0000259" key="9">
    <source>
        <dbReference type="PROSITE" id="PS50106"/>
    </source>
</evidence>
<dbReference type="InterPro" id="IPR001478">
    <property type="entry name" value="PDZ"/>
</dbReference>
<dbReference type="SMART" id="SM00228">
    <property type="entry name" value="PDZ"/>
    <property type="match status" value="3"/>
</dbReference>
<evidence type="ECO:0000256" key="5">
    <source>
        <dbReference type="ARBA" id="ARBA00023136"/>
    </source>
</evidence>
<evidence type="ECO:0000256" key="3">
    <source>
        <dbReference type="ARBA" id="ARBA00022443"/>
    </source>
</evidence>